<dbReference type="STRING" id="36745.CLSAP_33860"/>
<protein>
    <recommendedName>
        <fullName evidence="1">Stage 0 sporulation protein A homolog</fullName>
    </recommendedName>
</protein>
<dbReference type="HOGENOM" id="CLU_000445_69_12_9"/>
<keyword evidence="2 4" id="KW-0597">Phosphoprotein</keyword>
<dbReference type="Proteomes" id="UP000011728">
    <property type="component" value="Chromosome"/>
</dbReference>
<dbReference type="PANTHER" id="PTHR43719">
    <property type="entry name" value="TWO-COMPONENT HISTIDINE KINASE"/>
    <property type="match status" value="1"/>
</dbReference>
<dbReference type="GO" id="GO:0000160">
    <property type="term" value="P:phosphorelay signal transduction system"/>
    <property type="evidence" value="ECO:0007669"/>
    <property type="project" value="InterPro"/>
</dbReference>
<dbReference type="SMART" id="SM00448">
    <property type="entry name" value="REC"/>
    <property type="match status" value="1"/>
</dbReference>
<dbReference type="KEGG" id="csr:Cspa_c36080"/>
<dbReference type="EMBL" id="CP004121">
    <property type="protein sequence ID" value="AGF57369.1"/>
    <property type="molecule type" value="Genomic_DNA"/>
</dbReference>
<dbReference type="Gene3D" id="3.40.50.2300">
    <property type="match status" value="1"/>
</dbReference>
<keyword evidence="7" id="KW-1185">Reference proteome</keyword>
<evidence type="ECO:0000256" key="4">
    <source>
        <dbReference type="PROSITE-ProRule" id="PRU00169"/>
    </source>
</evidence>
<evidence type="ECO:0000313" key="7">
    <source>
        <dbReference type="Proteomes" id="UP000011728"/>
    </source>
</evidence>
<dbReference type="OrthoDB" id="9797769at2"/>
<feature type="modified residue" description="4-aspartylphosphate" evidence="4">
    <location>
        <position position="55"/>
    </location>
</feature>
<evidence type="ECO:0000313" key="6">
    <source>
        <dbReference type="EMBL" id="AGF57369.1"/>
    </source>
</evidence>
<comment type="function">
    <text evidence="3">May play the central regulatory role in sporulation. It may be an element of the effector pathway responsible for the activation of sporulation genes in response to nutritional stress. Spo0A may act in concert with spo0H (a sigma factor) to control the expression of some genes that are critical to the sporulation process.</text>
</comment>
<evidence type="ECO:0000256" key="1">
    <source>
        <dbReference type="ARBA" id="ARBA00018672"/>
    </source>
</evidence>
<dbReference type="InterPro" id="IPR050956">
    <property type="entry name" value="2C_system_His_kinase"/>
</dbReference>
<reference evidence="6 7" key="1">
    <citation type="submission" date="2013-02" db="EMBL/GenBank/DDBJ databases">
        <title>Genome sequence of Clostridium saccharoperbutylacetonicum N1-4(HMT).</title>
        <authorList>
            <person name="Poehlein A."/>
            <person name="Daniel R."/>
        </authorList>
    </citation>
    <scope>NUCLEOTIDE SEQUENCE [LARGE SCALE GENOMIC DNA]</scope>
    <source>
        <strain evidence="7">N1-4(HMT)</strain>
    </source>
</reference>
<accession>M1MHH5</accession>
<dbReference type="CDD" id="cd17546">
    <property type="entry name" value="REC_hyHK_CKI1_RcsC-like"/>
    <property type="match status" value="1"/>
</dbReference>
<dbReference type="eggNOG" id="COG0745">
    <property type="taxonomic scope" value="Bacteria"/>
</dbReference>
<dbReference type="PATRIC" id="fig|931276.5.peg.3634"/>
<sequence length="134" mass="15063">MKILIVEDDLSSRKFLYKVMSEYGGCDVTVDGMEGLDAFMIALDDGEPYDLICLDIMMPKVDGVKVLKTIREIERQRNIEGDSKVKIIMTTALNDAEIVKSSFDSGCEVYAAKPIDIKKLENVMEKLNFTKGKK</sequence>
<evidence type="ECO:0000256" key="2">
    <source>
        <dbReference type="ARBA" id="ARBA00022553"/>
    </source>
</evidence>
<dbReference type="InterPro" id="IPR001789">
    <property type="entry name" value="Sig_transdc_resp-reg_receiver"/>
</dbReference>
<evidence type="ECO:0000256" key="3">
    <source>
        <dbReference type="ARBA" id="ARBA00024867"/>
    </source>
</evidence>
<organism evidence="6 7">
    <name type="scientific">Clostridium saccharoperbutylacetonicum N1-4(HMT)</name>
    <dbReference type="NCBI Taxonomy" id="931276"/>
    <lineage>
        <taxon>Bacteria</taxon>
        <taxon>Bacillati</taxon>
        <taxon>Bacillota</taxon>
        <taxon>Clostridia</taxon>
        <taxon>Eubacteriales</taxon>
        <taxon>Clostridiaceae</taxon>
        <taxon>Clostridium</taxon>
    </lineage>
</organism>
<dbReference type="SUPFAM" id="SSF52172">
    <property type="entry name" value="CheY-like"/>
    <property type="match status" value="1"/>
</dbReference>
<dbReference type="AlphaFoldDB" id="M1MHH5"/>
<feature type="domain" description="Response regulatory" evidence="5">
    <location>
        <begin position="2"/>
        <end position="128"/>
    </location>
</feature>
<dbReference type="RefSeq" id="WP_015393685.1">
    <property type="nucleotide sequence ID" value="NC_020291.1"/>
</dbReference>
<dbReference type="PANTHER" id="PTHR43719:SF28">
    <property type="entry name" value="PEROXIDE STRESS-ACTIVATED HISTIDINE KINASE MAK1-RELATED"/>
    <property type="match status" value="1"/>
</dbReference>
<evidence type="ECO:0000259" key="5">
    <source>
        <dbReference type="PROSITE" id="PS50110"/>
    </source>
</evidence>
<proteinExistence type="predicted"/>
<dbReference type="Pfam" id="PF00072">
    <property type="entry name" value="Response_reg"/>
    <property type="match status" value="1"/>
</dbReference>
<dbReference type="InterPro" id="IPR011006">
    <property type="entry name" value="CheY-like_superfamily"/>
</dbReference>
<gene>
    <name evidence="6" type="ORF">Cspa_c36080</name>
</gene>
<name>M1MHH5_9CLOT</name>
<dbReference type="PROSITE" id="PS50110">
    <property type="entry name" value="RESPONSE_REGULATORY"/>
    <property type="match status" value="1"/>
</dbReference>